<sequence>MTTRQGVLASHVTREAVRLAWAVRYQAGLQTLHQSASRAGGLTRRTGSSLISDETTSRCGRWRAKISEYRFALEGPEIACMRSSRDGTGHVGLGREVITRLWSEMDDWPEGWHGTLPRHNERVMRESGVKLVLPGGEDKMSAGEMRCGIDGDGGWTSGEYSSVVIRRESGTGAPELSRLRTDRLQWRDRSFMVWVGGDDTSTHTSSGIVVDTMLDSGESGIGALHQDKGCAHILHRNMVHIRHLTIIDRQLTDGKRVRSVIKVERVVERDDGDGEGGSMFHLGYTTCLDRYKSYRVTRYCEDLDILLARKEDTDLSKNLSLISIGYYQEVDAAGERGVGYRLCGKDGGWCGSTLSGGGTLESVSAAHDMFRHILGRKGHMGRLGYVFGVVHWMGRGVGDFVIGSSGHRVSQIVSGTGMYILVYCA</sequence>
<proteinExistence type="predicted"/>
<protein>
    <submittedName>
        <fullName evidence="1">Uncharacterized protein</fullName>
    </submittedName>
</protein>
<organism evidence="1 2">
    <name type="scientific">Tanacetum coccineum</name>
    <dbReference type="NCBI Taxonomy" id="301880"/>
    <lineage>
        <taxon>Eukaryota</taxon>
        <taxon>Viridiplantae</taxon>
        <taxon>Streptophyta</taxon>
        <taxon>Embryophyta</taxon>
        <taxon>Tracheophyta</taxon>
        <taxon>Spermatophyta</taxon>
        <taxon>Magnoliopsida</taxon>
        <taxon>eudicotyledons</taxon>
        <taxon>Gunneridae</taxon>
        <taxon>Pentapetalae</taxon>
        <taxon>asterids</taxon>
        <taxon>campanulids</taxon>
        <taxon>Asterales</taxon>
        <taxon>Asteraceae</taxon>
        <taxon>Asteroideae</taxon>
        <taxon>Anthemideae</taxon>
        <taxon>Anthemidinae</taxon>
        <taxon>Tanacetum</taxon>
    </lineage>
</organism>
<reference evidence="1" key="1">
    <citation type="journal article" date="2022" name="Int. J. Mol. Sci.">
        <title>Draft Genome of Tanacetum Coccineum: Genomic Comparison of Closely Related Tanacetum-Family Plants.</title>
        <authorList>
            <person name="Yamashiro T."/>
            <person name="Shiraishi A."/>
            <person name="Nakayama K."/>
            <person name="Satake H."/>
        </authorList>
    </citation>
    <scope>NUCLEOTIDE SEQUENCE</scope>
</reference>
<evidence type="ECO:0000313" key="1">
    <source>
        <dbReference type="EMBL" id="GJU01404.1"/>
    </source>
</evidence>
<dbReference type="EMBL" id="BQNB010020961">
    <property type="protein sequence ID" value="GJU01404.1"/>
    <property type="molecule type" value="Genomic_DNA"/>
</dbReference>
<dbReference type="Proteomes" id="UP001151760">
    <property type="component" value="Unassembled WGS sequence"/>
</dbReference>
<comment type="caution">
    <text evidence="1">The sequence shown here is derived from an EMBL/GenBank/DDBJ whole genome shotgun (WGS) entry which is preliminary data.</text>
</comment>
<name>A0ABQ5IMH2_9ASTR</name>
<accession>A0ABQ5IMH2</accession>
<reference evidence="1" key="2">
    <citation type="submission" date="2022-01" db="EMBL/GenBank/DDBJ databases">
        <authorList>
            <person name="Yamashiro T."/>
            <person name="Shiraishi A."/>
            <person name="Satake H."/>
            <person name="Nakayama K."/>
        </authorList>
    </citation>
    <scope>NUCLEOTIDE SEQUENCE</scope>
</reference>
<gene>
    <name evidence="1" type="ORF">Tco_1111742</name>
</gene>
<keyword evidence="2" id="KW-1185">Reference proteome</keyword>
<evidence type="ECO:0000313" key="2">
    <source>
        <dbReference type="Proteomes" id="UP001151760"/>
    </source>
</evidence>